<dbReference type="EMBL" id="RQYT01000016">
    <property type="protein sequence ID" value="RRD49437.1"/>
    <property type="molecule type" value="Genomic_DNA"/>
</dbReference>
<name>A0A3P1WUF7_9ACTN</name>
<dbReference type="OrthoDB" id="9822511at2"/>
<accession>A0A3P1WUF7</accession>
<evidence type="ECO:0000313" key="1">
    <source>
        <dbReference type="EMBL" id="RRD49437.1"/>
    </source>
</evidence>
<sequence>MRIHGNAFECTLPEHWSELAAPDRVHAASPFPVKGVAPQMIMREFRVTPGPEIMAAAAQSALRVVDDSLVIQVEPITRHGAERRRIWALTPVASEEDGHTVTALTVRDLAVMEGLLADVTLTLPLAHWKPQDSHLAILDSLRLRPVAERLTPNGTASFATPTLDDVATRRDGVPREDLSVVPRPAPALPHGPAELSSAAAAVLVNNIQVRGDHVPAGEVGDELVAAHLLRADRHLSVTGHHYAHHVLNGTDWRISMHPGDRQIRFWTTEDTTALLVPHPDEEGRSLLGWCTTDDLFRLLLTWVAPAPAWPRDLTLRLGRRRLRAKVEQGRNPGRNHAGDTAEFLRHDWTSLSLTDMWAAPVLEWINSTGGGSAVVHIDRPLRRVSLRQDPEEPLWQQLLTTLRTHKPTHLRSRRAR</sequence>
<comment type="caution">
    <text evidence="1">The sequence shown here is derived from an EMBL/GenBank/DDBJ whole genome shotgun (WGS) entry which is preliminary data.</text>
</comment>
<dbReference type="RefSeq" id="WP_125227977.1">
    <property type="nucleotide sequence ID" value="NZ_RQYT01000016.1"/>
</dbReference>
<reference evidence="1 2" key="1">
    <citation type="submission" date="2018-11" db="EMBL/GenBank/DDBJ databases">
        <title>Genomes From Bacteria Associated with the Canine Oral Cavity: a Test Case for Automated Genome-Based Taxonomic Assignment.</title>
        <authorList>
            <person name="Coil D.A."/>
            <person name="Jospin G."/>
            <person name="Darling A.E."/>
            <person name="Wallis C."/>
            <person name="Davis I.J."/>
            <person name="Harris S."/>
            <person name="Eisen J.A."/>
            <person name="Holcombe L.J."/>
            <person name="O'Flynn C."/>
        </authorList>
    </citation>
    <scope>NUCLEOTIDE SEQUENCE [LARGE SCALE GENOMIC DNA]</scope>
    <source>
        <strain evidence="1 2">OH2822_COT-296</strain>
    </source>
</reference>
<evidence type="ECO:0000313" key="2">
    <source>
        <dbReference type="Proteomes" id="UP000280935"/>
    </source>
</evidence>
<organism evidence="1 2">
    <name type="scientific">Arachnia propionica</name>
    <dbReference type="NCBI Taxonomy" id="1750"/>
    <lineage>
        <taxon>Bacteria</taxon>
        <taxon>Bacillati</taxon>
        <taxon>Actinomycetota</taxon>
        <taxon>Actinomycetes</taxon>
        <taxon>Propionibacteriales</taxon>
        <taxon>Propionibacteriaceae</taxon>
        <taxon>Arachnia</taxon>
    </lineage>
</organism>
<gene>
    <name evidence="1" type="ORF">EII35_08175</name>
</gene>
<proteinExistence type="predicted"/>
<dbReference type="Proteomes" id="UP000280935">
    <property type="component" value="Unassembled WGS sequence"/>
</dbReference>
<dbReference type="AlphaFoldDB" id="A0A3P1WUF7"/>
<protein>
    <submittedName>
        <fullName evidence="1">Uncharacterized protein</fullName>
    </submittedName>
</protein>